<reference evidence="2" key="1">
    <citation type="submission" date="2022-11" db="UniProtKB">
        <authorList>
            <consortium name="WormBaseParasite"/>
        </authorList>
    </citation>
    <scope>IDENTIFICATION</scope>
</reference>
<accession>A0A915EVA4</accession>
<dbReference type="Proteomes" id="UP000887574">
    <property type="component" value="Unplaced"/>
</dbReference>
<protein>
    <submittedName>
        <fullName evidence="2">Uncharacterized protein</fullName>
    </submittedName>
</protein>
<proteinExistence type="predicted"/>
<evidence type="ECO:0000313" key="1">
    <source>
        <dbReference type="Proteomes" id="UP000887574"/>
    </source>
</evidence>
<dbReference type="AlphaFoldDB" id="A0A915EVA4"/>
<sequence>MLTRGQPRTTVGVTAAASEAHWRTIYGNTRQWKPDEDLVSWMNDMQQTIPAQQLDPIKDHKIGAMFDLSDPANYRPIACLNTCYKLITGMAAAWIKQHLTEHSILPKEQLALVEGKWVAFMQPLSTKLSLRK</sequence>
<organism evidence="1 2">
    <name type="scientific">Ditylenchus dipsaci</name>
    <dbReference type="NCBI Taxonomy" id="166011"/>
    <lineage>
        <taxon>Eukaryota</taxon>
        <taxon>Metazoa</taxon>
        <taxon>Ecdysozoa</taxon>
        <taxon>Nematoda</taxon>
        <taxon>Chromadorea</taxon>
        <taxon>Rhabditida</taxon>
        <taxon>Tylenchina</taxon>
        <taxon>Tylenchomorpha</taxon>
        <taxon>Sphaerularioidea</taxon>
        <taxon>Anguinidae</taxon>
        <taxon>Anguininae</taxon>
        <taxon>Ditylenchus</taxon>
    </lineage>
</organism>
<dbReference type="WBParaSite" id="jg9374">
    <property type="protein sequence ID" value="jg9374"/>
    <property type="gene ID" value="jg9374"/>
</dbReference>
<evidence type="ECO:0000313" key="2">
    <source>
        <dbReference type="WBParaSite" id="jg9374"/>
    </source>
</evidence>
<name>A0A915EVA4_9BILA</name>
<keyword evidence="1" id="KW-1185">Reference proteome</keyword>